<dbReference type="PANTHER" id="PTHR43736:SF4">
    <property type="entry name" value="SLR1690 PROTEIN"/>
    <property type="match status" value="1"/>
</dbReference>
<dbReference type="PROSITE" id="PS51462">
    <property type="entry name" value="NUDIX"/>
    <property type="match status" value="1"/>
</dbReference>
<keyword evidence="1" id="KW-0378">Hydrolase</keyword>
<protein>
    <submittedName>
        <fullName evidence="3">ADP-ribose pyrophosphatase YjhB (NUDIX family)</fullName>
    </submittedName>
</protein>
<dbReference type="Pfam" id="PF21906">
    <property type="entry name" value="WHD_NrtR"/>
    <property type="match status" value="1"/>
</dbReference>
<comment type="caution">
    <text evidence="3">The sequence shown here is derived from an EMBL/GenBank/DDBJ whole genome shotgun (WGS) entry which is preliminary data.</text>
</comment>
<name>A0ABS4K6H3_9CLOT</name>
<dbReference type="SUPFAM" id="SSF55811">
    <property type="entry name" value="Nudix"/>
    <property type="match status" value="1"/>
</dbReference>
<dbReference type="CDD" id="cd18873">
    <property type="entry name" value="NUDIX_NadM_like"/>
    <property type="match status" value="1"/>
</dbReference>
<dbReference type="RefSeq" id="WP_021281164.1">
    <property type="nucleotide sequence ID" value="NZ_JAGGLL010000027.1"/>
</dbReference>
<evidence type="ECO:0000313" key="4">
    <source>
        <dbReference type="Proteomes" id="UP001519308"/>
    </source>
</evidence>
<evidence type="ECO:0000259" key="2">
    <source>
        <dbReference type="PROSITE" id="PS51462"/>
    </source>
</evidence>
<dbReference type="PANTHER" id="PTHR43736">
    <property type="entry name" value="ADP-RIBOSE PYROPHOSPHATASE"/>
    <property type="match status" value="1"/>
</dbReference>
<gene>
    <name evidence="3" type="ORF">J2Z44_003214</name>
</gene>
<dbReference type="InterPro" id="IPR036390">
    <property type="entry name" value="WH_DNA-bd_sf"/>
</dbReference>
<accession>A0ABS4K6H3</accession>
<feature type="domain" description="Nudix hydrolase" evidence="2">
    <location>
        <begin position="27"/>
        <end position="177"/>
    </location>
</feature>
<dbReference type="SUPFAM" id="SSF46785">
    <property type="entry name" value="Winged helix' DNA-binding domain"/>
    <property type="match status" value="1"/>
</dbReference>
<organism evidence="3 4">
    <name type="scientific">Clostridium punense</name>
    <dbReference type="NCBI Taxonomy" id="1054297"/>
    <lineage>
        <taxon>Bacteria</taxon>
        <taxon>Bacillati</taxon>
        <taxon>Bacillota</taxon>
        <taxon>Clostridia</taxon>
        <taxon>Eubacteriales</taxon>
        <taxon>Clostridiaceae</taxon>
        <taxon>Clostridium</taxon>
    </lineage>
</organism>
<evidence type="ECO:0000313" key="3">
    <source>
        <dbReference type="EMBL" id="MBP2023377.1"/>
    </source>
</evidence>
<dbReference type="InterPro" id="IPR000086">
    <property type="entry name" value="NUDIX_hydrolase_dom"/>
</dbReference>
<dbReference type="PROSITE" id="PS00893">
    <property type="entry name" value="NUDIX_BOX"/>
    <property type="match status" value="1"/>
</dbReference>
<dbReference type="Gene3D" id="3.90.79.10">
    <property type="entry name" value="Nucleoside Triphosphate Pyrophosphohydrolase"/>
    <property type="match status" value="1"/>
</dbReference>
<dbReference type="InterPro" id="IPR036388">
    <property type="entry name" value="WH-like_DNA-bd_sf"/>
</dbReference>
<keyword evidence="4" id="KW-1185">Reference proteome</keyword>
<dbReference type="Pfam" id="PF00293">
    <property type="entry name" value="NUDIX"/>
    <property type="match status" value="1"/>
</dbReference>
<dbReference type="Gene3D" id="1.10.10.10">
    <property type="entry name" value="Winged helix-like DNA-binding domain superfamily/Winged helix DNA-binding domain"/>
    <property type="match status" value="1"/>
</dbReference>
<dbReference type="Proteomes" id="UP001519308">
    <property type="component" value="Unassembled WGS sequence"/>
</dbReference>
<dbReference type="EMBL" id="JAGGLL010000027">
    <property type="protein sequence ID" value="MBP2023377.1"/>
    <property type="molecule type" value="Genomic_DNA"/>
</dbReference>
<proteinExistence type="predicted"/>
<dbReference type="InterPro" id="IPR015797">
    <property type="entry name" value="NUDIX_hydrolase-like_dom_sf"/>
</dbReference>
<reference evidence="3 4" key="1">
    <citation type="submission" date="2021-03" db="EMBL/GenBank/DDBJ databases">
        <title>Genomic Encyclopedia of Type Strains, Phase IV (KMG-IV): sequencing the most valuable type-strain genomes for metagenomic binning, comparative biology and taxonomic classification.</title>
        <authorList>
            <person name="Goeker M."/>
        </authorList>
    </citation>
    <scope>NUCLEOTIDE SEQUENCE [LARGE SCALE GENOMIC DNA]</scope>
    <source>
        <strain evidence="3 4">DSM 28650</strain>
    </source>
</reference>
<sequence length="307" mass="35401">MKNSELRNEQGLTESEFIEKYDPNKYDRPSVTNDVLIFTLGDGEERSNYPHKKLQLLLIQRRDHPYIHKWALPGGFLNMDEDLIQGAYRELEEETGVTDIYVEQLGAFGEMYIDKERTIPRDPRTRIITVGNIALIPKDKLKPKAGDDAESVMWFSVETEFLGKKVCEDYFTKANILHLSSEDGKIKISYEIEEKITNDAMRMREVSYSLLDNSTDSLAADHFKLIFCGLNNIRKEMEYTPIALNLLPETFTLGELTEVYEAILGRKIQNLECKLGDMIVKVSECAYSDDITSEQLYKLNAGWEHEF</sequence>
<dbReference type="InterPro" id="IPR020084">
    <property type="entry name" value="NUDIX_hydrolase_CS"/>
</dbReference>
<dbReference type="InterPro" id="IPR054105">
    <property type="entry name" value="WHD_NrtR"/>
</dbReference>
<evidence type="ECO:0000256" key="1">
    <source>
        <dbReference type="ARBA" id="ARBA00022801"/>
    </source>
</evidence>